<feature type="transmembrane region" description="Helical" evidence="9">
    <location>
        <begin position="339"/>
        <end position="363"/>
    </location>
</feature>
<organism evidence="10 11">
    <name type="scientific">Pseudonocardia halophobica</name>
    <dbReference type="NCBI Taxonomy" id="29401"/>
    <lineage>
        <taxon>Bacteria</taxon>
        <taxon>Bacillati</taxon>
        <taxon>Actinomycetota</taxon>
        <taxon>Actinomycetes</taxon>
        <taxon>Pseudonocardiales</taxon>
        <taxon>Pseudonocardiaceae</taxon>
        <taxon>Pseudonocardia</taxon>
    </lineage>
</organism>
<evidence type="ECO:0000256" key="3">
    <source>
        <dbReference type="ARBA" id="ARBA00022448"/>
    </source>
</evidence>
<dbReference type="Pfam" id="PF01594">
    <property type="entry name" value="AI-2E_transport"/>
    <property type="match status" value="1"/>
</dbReference>
<dbReference type="EMBL" id="BSFQ01000014">
    <property type="protein sequence ID" value="GLL12447.1"/>
    <property type="molecule type" value="Genomic_DNA"/>
</dbReference>
<reference evidence="10" key="2">
    <citation type="submission" date="2023-01" db="EMBL/GenBank/DDBJ databases">
        <authorList>
            <person name="Sun Q."/>
            <person name="Evtushenko L."/>
        </authorList>
    </citation>
    <scope>NUCLEOTIDE SEQUENCE</scope>
    <source>
        <strain evidence="10">VKM Ac-1069</strain>
    </source>
</reference>
<feature type="transmembrane region" description="Helical" evidence="9">
    <location>
        <begin position="167"/>
        <end position="189"/>
    </location>
</feature>
<keyword evidence="4" id="KW-1003">Cell membrane</keyword>
<keyword evidence="5 9" id="KW-0812">Transmembrane</keyword>
<feature type="transmembrane region" description="Helical" evidence="9">
    <location>
        <begin position="370"/>
        <end position="387"/>
    </location>
</feature>
<feature type="region of interest" description="Disordered" evidence="8">
    <location>
        <begin position="1"/>
        <end position="94"/>
    </location>
</feature>
<name>A0A9W6NXF7_9PSEU</name>
<keyword evidence="3" id="KW-0813">Transport</keyword>
<dbReference type="AlphaFoldDB" id="A0A9W6NXF7"/>
<evidence type="ECO:0000256" key="5">
    <source>
        <dbReference type="ARBA" id="ARBA00022692"/>
    </source>
</evidence>
<feature type="region of interest" description="Disordered" evidence="8">
    <location>
        <begin position="448"/>
        <end position="501"/>
    </location>
</feature>
<proteinExistence type="inferred from homology"/>
<dbReference type="InterPro" id="IPR002549">
    <property type="entry name" value="AI-2E-like"/>
</dbReference>
<evidence type="ECO:0000256" key="1">
    <source>
        <dbReference type="ARBA" id="ARBA00004651"/>
    </source>
</evidence>
<dbReference type="PANTHER" id="PTHR21716:SF53">
    <property type="entry name" value="PERMEASE PERM-RELATED"/>
    <property type="match status" value="1"/>
</dbReference>
<dbReference type="GO" id="GO:0005886">
    <property type="term" value="C:plasma membrane"/>
    <property type="evidence" value="ECO:0007669"/>
    <property type="project" value="UniProtKB-SubCell"/>
</dbReference>
<keyword evidence="6 9" id="KW-1133">Transmembrane helix</keyword>
<evidence type="ECO:0000313" key="11">
    <source>
        <dbReference type="Proteomes" id="UP001143463"/>
    </source>
</evidence>
<sequence length="501" mass="50427">MTERGTSARGARGRPDEEGRSIPADGTGLGGAAVGGDPDAVRNGTAGRTAGRSAGGPVDGVVNGAPDGAVDGAVDGSPLAPPAAPVTASAGASVTPAPDRGAVIGGGLTWLATWSWRILLIAFGAILFGLVVGALWPIVLPVLLGVILATVLRPPVRWLVERRVPPALAALVVLVGALLVLGGIIMLIAPQVAGQSDEIAAGVTGGLGQIQQWVSGPPFNLGEGQIGGVLDSITRQLQASASTIAGSVLTGVSAFANGLLNIVLAVVLAFFFVKDGPRFLPWVTRVTGARAGRHVAGVLERAWRTLGGFIRTQALVAFVDAFFIGLGLVILGVPLALPLAVLTFFGGFVPIVGALVAGALSVLVALVTKGFTTALIVLAIIIAVQQLEGNVLQPILQSRSLNLHGAVVLLAVTAGGAIWGIAGAFLAVPVAAVAAEVLRYIGEEIDRRAGARAAPPSDEPEGPDGDPPERDRSLGAPADETARIPADDGGPGPVRRPSPEA</sequence>
<keyword evidence="11" id="KW-1185">Reference proteome</keyword>
<protein>
    <submittedName>
        <fullName evidence="10">Permease</fullName>
    </submittedName>
</protein>
<evidence type="ECO:0000256" key="6">
    <source>
        <dbReference type="ARBA" id="ARBA00022989"/>
    </source>
</evidence>
<gene>
    <name evidence="10" type="ORF">GCM10017577_35880</name>
</gene>
<keyword evidence="7 9" id="KW-0472">Membrane</keyword>
<feature type="transmembrane region" description="Helical" evidence="9">
    <location>
        <begin position="314"/>
        <end position="333"/>
    </location>
</feature>
<feature type="transmembrane region" description="Helical" evidence="9">
    <location>
        <begin position="254"/>
        <end position="273"/>
    </location>
</feature>
<dbReference type="PANTHER" id="PTHR21716">
    <property type="entry name" value="TRANSMEMBRANE PROTEIN"/>
    <property type="match status" value="1"/>
</dbReference>
<feature type="transmembrane region" description="Helical" evidence="9">
    <location>
        <begin position="407"/>
        <end position="438"/>
    </location>
</feature>
<comment type="similarity">
    <text evidence="2">Belongs to the autoinducer-2 exporter (AI-2E) (TC 2.A.86) family.</text>
</comment>
<comment type="subcellular location">
    <subcellularLocation>
        <location evidence="1">Cell membrane</location>
        <topology evidence="1">Multi-pass membrane protein</topology>
    </subcellularLocation>
</comment>
<comment type="caution">
    <text evidence="10">The sequence shown here is derived from an EMBL/GenBank/DDBJ whole genome shotgun (WGS) entry which is preliminary data.</text>
</comment>
<dbReference type="GO" id="GO:0055085">
    <property type="term" value="P:transmembrane transport"/>
    <property type="evidence" value="ECO:0007669"/>
    <property type="project" value="TreeGrafter"/>
</dbReference>
<feature type="transmembrane region" description="Helical" evidence="9">
    <location>
        <begin position="118"/>
        <end position="136"/>
    </location>
</feature>
<evidence type="ECO:0000256" key="7">
    <source>
        <dbReference type="ARBA" id="ARBA00023136"/>
    </source>
</evidence>
<evidence type="ECO:0000313" key="10">
    <source>
        <dbReference type="EMBL" id="GLL12447.1"/>
    </source>
</evidence>
<evidence type="ECO:0000256" key="8">
    <source>
        <dbReference type="SAM" id="MobiDB-lite"/>
    </source>
</evidence>
<evidence type="ECO:0000256" key="9">
    <source>
        <dbReference type="SAM" id="Phobius"/>
    </source>
</evidence>
<accession>A0A9W6NXF7</accession>
<evidence type="ECO:0000256" key="2">
    <source>
        <dbReference type="ARBA" id="ARBA00009773"/>
    </source>
</evidence>
<dbReference type="RefSeq" id="WP_063739800.1">
    <property type="nucleotide sequence ID" value="NZ_BAAAUZ010000029.1"/>
</dbReference>
<reference evidence="10" key="1">
    <citation type="journal article" date="2014" name="Int. J. Syst. Evol. Microbiol.">
        <title>Complete genome sequence of Corynebacterium casei LMG S-19264T (=DSM 44701T), isolated from a smear-ripened cheese.</title>
        <authorList>
            <consortium name="US DOE Joint Genome Institute (JGI-PGF)"/>
            <person name="Walter F."/>
            <person name="Albersmeier A."/>
            <person name="Kalinowski J."/>
            <person name="Ruckert C."/>
        </authorList>
    </citation>
    <scope>NUCLEOTIDE SEQUENCE</scope>
    <source>
        <strain evidence="10">VKM Ac-1069</strain>
    </source>
</reference>
<evidence type="ECO:0000256" key="4">
    <source>
        <dbReference type="ARBA" id="ARBA00022475"/>
    </source>
</evidence>
<dbReference type="Proteomes" id="UP001143463">
    <property type="component" value="Unassembled WGS sequence"/>
</dbReference>